<gene>
    <name evidence="1" type="ORF">SDC9_153744</name>
</gene>
<dbReference type="AntiFam" id="ANF00142">
    <property type="entry name" value="Shadow ORF (opposite yadG)"/>
</dbReference>
<evidence type="ECO:0000313" key="1">
    <source>
        <dbReference type="EMBL" id="MPN06488.1"/>
    </source>
</evidence>
<organism evidence="1">
    <name type="scientific">bioreactor metagenome</name>
    <dbReference type="NCBI Taxonomy" id="1076179"/>
    <lineage>
        <taxon>unclassified sequences</taxon>
        <taxon>metagenomes</taxon>
        <taxon>ecological metagenomes</taxon>
    </lineage>
</organism>
<sequence>MFILPLLRFLLERVKCVDPRLGFGGPCLWLAAHPVQFLPQQVTGFIGLSILRRHPFFPFFQMIGVVAFIGEDIPFIDLQYLVANPVEEVTVVRHHQQADIVAGEMFFEPLHHFEVEVVGRLVHD</sequence>
<protein>
    <submittedName>
        <fullName evidence="1">Uncharacterized protein</fullName>
    </submittedName>
</protein>
<comment type="caution">
    <text evidence="1">The sequence shown here is derived from an EMBL/GenBank/DDBJ whole genome shotgun (WGS) entry which is preliminary data.</text>
</comment>
<reference evidence="1" key="1">
    <citation type="submission" date="2019-08" db="EMBL/GenBank/DDBJ databases">
        <authorList>
            <person name="Kucharzyk K."/>
            <person name="Murdoch R.W."/>
            <person name="Higgins S."/>
            <person name="Loffler F."/>
        </authorList>
    </citation>
    <scope>NUCLEOTIDE SEQUENCE</scope>
</reference>
<dbReference type="AlphaFoldDB" id="A0A645EWR4"/>
<accession>A0A645EWR4</accession>
<proteinExistence type="predicted"/>
<dbReference type="EMBL" id="VSSQ01052393">
    <property type="protein sequence ID" value="MPN06488.1"/>
    <property type="molecule type" value="Genomic_DNA"/>
</dbReference>
<name>A0A645EWR4_9ZZZZ</name>